<protein>
    <submittedName>
        <fullName evidence="1">Uncharacterized protein</fullName>
    </submittedName>
</protein>
<accession>A0A1E5TEL2</accession>
<organism evidence="1 2">
    <name type="scientific">Flavivirga aquatica</name>
    <dbReference type="NCBI Taxonomy" id="1849968"/>
    <lineage>
        <taxon>Bacteria</taxon>
        <taxon>Pseudomonadati</taxon>
        <taxon>Bacteroidota</taxon>
        <taxon>Flavobacteriia</taxon>
        <taxon>Flavobacteriales</taxon>
        <taxon>Flavobacteriaceae</taxon>
        <taxon>Flavivirga</taxon>
    </lineage>
</organism>
<name>A0A1E5TEL2_9FLAO</name>
<dbReference type="STRING" id="1849968.A8C32_09850"/>
<gene>
    <name evidence="1" type="ORF">A8C32_09850</name>
</gene>
<evidence type="ECO:0000313" key="2">
    <source>
        <dbReference type="Proteomes" id="UP000095713"/>
    </source>
</evidence>
<dbReference type="RefSeq" id="WP_069828465.1">
    <property type="nucleotide sequence ID" value="NZ_MDJD01000006.1"/>
</dbReference>
<comment type="caution">
    <text evidence="1">The sequence shown here is derived from an EMBL/GenBank/DDBJ whole genome shotgun (WGS) entry which is preliminary data.</text>
</comment>
<sequence>MRQDPYIVANPPKREPVYRTQEYKVELQTKITGIAKPVTSTVTYNLEIDYESHFFLWKKTNIKVDHQDIPEKINEFYLKTAIPLNNIKFRCTPQGKINKLYKHNKLLKIWEQTQKNIKQEFTGAPVTQVLEQLDKCYTNEEALIQQLSSDAVLQSFYRSFINDYLVYYGHSQTVFTNTGLLSTKNIPFAGKKTLGKQGDYLHLKSETMLDKAKANQQEITHYFKNKIKDFSIDNLEITIKDDALLDYKKVWIQKTKSIQTVTIGHYKKEIILTLQAI</sequence>
<dbReference type="AlphaFoldDB" id="A0A1E5TEL2"/>
<dbReference type="EMBL" id="MDJD01000006">
    <property type="protein sequence ID" value="OEK09805.1"/>
    <property type="molecule type" value="Genomic_DNA"/>
</dbReference>
<proteinExistence type="predicted"/>
<keyword evidence="2" id="KW-1185">Reference proteome</keyword>
<evidence type="ECO:0000313" key="1">
    <source>
        <dbReference type="EMBL" id="OEK09805.1"/>
    </source>
</evidence>
<reference evidence="1 2" key="1">
    <citation type="submission" date="2016-05" db="EMBL/GenBank/DDBJ databases">
        <title>Draft Genome Sequence of Algibacter sp. Strain SK-16 Isolated from the Surface Water of Aburatsubo Inlet.</title>
        <authorList>
            <person name="Wong S.-K."/>
            <person name="Yoshizawa S."/>
            <person name="Nakajima Y."/>
            <person name="Ogura Y."/>
            <person name="Tetsuya H."/>
            <person name="Hamasaki K."/>
        </authorList>
    </citation>
    <scope>NUCLEOTIDE SEQUENCE [LARGE SCALE GENOMIC DNA]</scope>
    <source>
        <strain evidence="1 2">SK-16</strain>
    </source>
</reference>
<dbReference type="Proteomes" id="UP000095713">
    <property type="component" value="Unassembled WGS sequence"/>
</dbReference>